<reference evidence="14 15" key="1">
    <citation type="submission" date="2020-06" db="EMBL/GenBank/DDBJ databases">
        <authorList>
            <consortium name="Wellcome Sanger Institute Data Sharing"/>
        </authorList>
    </citation>
    <scope>NUCLEOTIDE SEQUENCE [LARGE SCALE GENOMIC DNA]</scope>
</reference>
<evidence type="ECO:0000256" key="3">
    <source>
        <dbReference type="ARBA" id="ARBA00022527"/>
    </source>
</evidence>
<keyword evidence="4" id="KW-0808">Transferase</keyword>
<dbReference type="PANTHER" id="PTHR24056:SF246">
    <property type="entry name" value="ECDYSONE-INDUCED PROTEIN 63E, ISOFORM N"/>
    <property type="match status" value="1"/>
</dbReference>
<evidence type="ECO:0000256" key="12">
    <source>
        <dbReference type="SAM" id="MobiDB-lite"/>
    </source>
</evidence>
<evidence type="ECO:0000256" key="11">
    <source>
        <dbReference type="RuleBase" id="RU000304"/>
    </source>
</evidence>
<evidence type="ECO:0000256" key="9">
    <source>
        <dbReference type="ARBA" id="ARBA00048367"/>
    </source>
</evidence>
<dbReference type="GO" id="GO:0005524">
    <property type="term" value="F:ATP binding"/>
    <property type="evidence" value="ECO:0007669"/>
    <property type="project" value="UniProtKB-UniRule"/>
</dbReference>
<dbReference type="Gene3D" id="3.30.200.20">
    <property type="entry name" value="Phosphorylase Kinase, domain 1"/>
    <property type="match status" value="1"/>
</dbReference>
<reference evidence="14" key="2">
    <citation type="submission" date="2025-08" db="UniProtKB">
        <authorList>
            <consortium name="Ensembl"/>
        </authorList>
    </citation>
    <scope>IDENTIFICATION</scope>
</reference>
<dbReference type="GO" id="GO:0004693">
    <property type="term" value="F:cyclin-dependent protein serine/threonine kinase activity"/>
    <property type="evidence" value="ECO:0007669"/>
    <property type="project" value="UniProtKB-EC"/>
</dbReference>
<protein>
    <recommendedName>
        <fullName evidence="2">cyclin-dependent kinase</fullName>
        <ecNumber evidence="2">2.7.11.22</ecNumber>
    </recommendedName>
</protein>
<evidence type="ECO:0000256" key="8">
    <source>
        <dbReference type="ARBA" id="ARBA00047811"/>
    </source>
</evidence>
<dbReference type="SMART" id="SM00220">
    <property type="entry name" value="S_TKc"/>
    <property type="match status" value="1"/>
</dbReference>
<evidence type="ECO:0000256" key="2">
    <source>
        <dbReference type="ARBA" id="ARBA00012425"/>
    </source>
</evidence>
<dbReference type="GO" id="GO:0005737">
    <property type="term" value="C:cytoplasm"/>
    <property type="evidence" value="ECO:0007669"/>
    <property type="project" value="TreeGrafter"/>
</dbReference>
<comment type="similarity">
    <text evidence="1">Belongs to the protein kinase superfamily. CMGC Ser/Thr protein kinase family. CDC2/CDKX subfamily.</text>
</comment>
<keyword evidence="15" id="KW-1185">Reference proteome</keyword>
<evidence type="ECO:0000256" key="6">
    <source>
        <dbReference type="ARBA" id="ARBA00022777"/>
    </source>
</evidence>
<accession>A0AAY4D694</accession>
<dbReference type="Ensembl" id="ENSDCDT00010050961.1">
    <property type="protein sequence ID" value="ENSDCDP00010041022.1"/>
    <property type="gene ID" value="ENSDCDG00010025841.1"/>
</dbReference>
<dbReference type="Pfam" id="PF00069">
    <property type="entry name" value="Pkinase"/>
    <property type="match status" value="1"/>
</dbReference>
<dbReference type="GO" id="GO:0005634">
    <property type="term" value="C:nucleus"/>
    <property type="evidence" value="ECO:0007669"/>
    <property type="project" value="TreeGrafter"/>
</dbReference>
<dbReference type="InterPro" id="IPR008271">
    <property type="entry name" value="Ser/Thr_kinase_AS"/>
</dbReference>
<dbReference type="PROSITE" id="PS00108">
    <property type="entry name" value="PROTEIN_KINASE_ST"/>
    <property type="match status" value="1"/>
</dbReference>
<sequence>MKIIKRRLSMSLRAARPVDEPLSELAEQTSQDEAASSVRDNGEKQAPCTTTEHGSAGKSGRGHGGIVHENVKMGSDGESDQASGTSSDEVQSPVRVRMRNHHSRRISNEDLNKRLSLPADIRLPEGYLEKFASNSPPFDKPLSRRLRRASLSEIGFGKLETYIKLDKLGEGTYATVYKGKSKLTDNLVALKEIRLEHEEGAPCTAIREVSLLKDLKHANIVTLHDIIHTDKCLTLVFEYLEMDLKQYMDDCGSLINAPNVKIFLFQLLRGLAYCHGRKVLHRDLKPQNLLINERGELKLADFGLARAKSVPTKTYSNEVVTLWYRPPDVLLGSGRGLYILRDGHGSPCASVRCLIVPFLAGTPTETSWPGVSQNEEFRKFRFPRYLREPLVSHAPRIDSDGHDLLSQLLKFEAKARVCADEALRHSYFHSLGPQVQALPDTASIFSVKGILLQREPGRRVPVQADTGELGT</sequence>
<comment type="catalytic activity">
    <reaction evidence="8">
        <text>L-threonyl-[protein] + ATP = O-phospho-L-threonyl-[protein] + ADP + H(+)</text>
        <dbReference type="Rhea" id="RHEA:46608"/>
        <dbReference type="Rhea" id="RHEA-COMP:11060"/>
        <dbReference type="Rhea" id="RHEA-COMP:11605"/>
        <dbReference type="ChEBI" id="CHEBI:15378"/>
        <dbReference type="ChEBI" id="CHEBI:30013"/>
        <dbReference type="ChEBI" id="CHEBI:30616"/>
        <dbReference type="ChEBI" id="CHEBI:61977"/>
        <dbReference type="ChEBI" id="CHEBI:456216"/>
        <dbReference type="EC" id="2.7.11.22"/>
    </reaction>
</comment>
<feature type="region of interest" description="Disordered" evidence="12">
    <location>
        <begin position="1"/>
        <end position="100"/>
    </location>
</feature>
<keyword evidence="5 10" id="KW-0547">Nucleotide-binding</keyword>
<evidence type="ECO:0000256" key="10">
    <source>
        <dbReference type="PROSITE-ProRule" id="PRU10141"/>
    </source>
</evidence>
<feature type="domain" description="Protein kinase" evidence="13">
    <location>
        <begin position="162"/>
        <end position="428"/>
    </location>
</feature>
<comment type="catalytic activity">
    <reaction evidence="9">
        <text>L-seryl-[protein] + ATP = O-phospho-L-seryl-[protein] + ADP + H(+)</text>
        <dbReference type="Rhea" id="RHEA:17989"/>
        <dbReference type="Rhea" id="RHEA-COMP:9863"/>
        <dbReference type="Rhea" id="RHEA-COMP:11604"/>
        <dbReference type="ChEBI" id="CHEBI:15378"/>
        <dbReference type="ChEBI" id="CHEBI:29999"/>
        <dbReference type="ChEBI" id="CHEBI:30616"/>
        <dbReference type="ChEBI" id="CHEBI:83421"/>
        <dbReference type="ChEBI" id="CHEBI:456216"/>
        <dbReference type="EC" id="2.7.11.22"/>
    </reaction>
</comment>
<dbReference type="PROSITE" id="PS00107">
    <property type="entry name" value="PROTEIN_KINASE_ATP"/>
    <property type="match status" value="1"/>
</dbReference>
<keyword evidence="3 11" id="KW-0723">Serine/threonine-protein kinase</keyword>
<evidence type="ECO:0000313" key="15">
    <source>
        <dbReference type="Proteomes" id="UP000694580"/>
    </source>
</evidence>
<proteinExistence type="inferred from homology"/>
<dbReference type="Gene3D" id="1.10.510.10">
    <property type="entry name" value="Transferase(Phosphotransferase) domain 1"/>
    <property type="match status" value="2"/>
</dbReference>
<keyword evidence="6" id="KW-0418">Kinase</keyword>
<organism evidence="14 15">
    <name type="scientific">Denticeps clupeoides</name>
    <name type="common">denticle herring</name>
    <dbReference type="NCBI Taxonomy" id="299321"/>
    <lineage>
        <taxon>Eukaryota</taxon>
        <taxon>Metazoa</taxon>
        <taxon>Chordata</taxon>
        <taxon>Craniata</taxon>
        <taxon>Vertebrata</taxon>
        <taxon>Euteleostomi</taxon>
        <taxon>Actinopterygii</taxon>
        <taxon>Neopterygii</taxon>
        <taxon>Teleostei</taxon>
        <taxon>Clupei</taxon>
        <taxon>Clupeiformes</taxon>
        <taxon>Denticipitoidei</taxon>
        <taxon>Denticipitidae</taxon>
        <taxon>Denticeps</taxon>
    </lineage>
</organism>
<dbReference type="EC" id="2.7.11.22" evidence="2"/>
<dbReference type="InterPro" id="IPR011009">
    <property type="entry name" value="Kinase-like_dom_sf"/>
</dbReference>
<dbReference type="InterPro" id="IPR050108">
    <property type="entry name" value="CDK"/>
</dbReference>
<evidence type="ECO:0000256" key="4">
    <source>
        <dbReference type="ARBA" id="ARBA00022679"/>
    </source>
</evidence>
<evidence type="ECO:0000313" key="14">
    <source>
        <dbReference type="Ensembl" id="ENSDCDP00010041022.1"/>
    </source>
</evidence>
<dbReference type="InterPro" id="IPR017441">
    <property type="entry name" value="Protein_kinase_ATP_BS"/>
</dbReference>
<dbReference type="FunFam" id="1.10.510.10:FF:000328">
    <property type="entry name" value="Cyclin-dependent kinase 20 isoform 2"/>
    <property type="match status" value="1"/>
</dbReference>
<dbReference type="SUPFAM" id="SSF56112">
    <property type="entry name" value="Protein kinase-like (PK-like)"/>
    <property type="match status" value="1"/>
</dbReference>
<evidence type="ECO:0000256" key="5">
    <source>
        <dbReference type="ARBA" id="ARBA00022741"/>
    </source>
</evidence>
<evidence type="ECO:0000256" key="1">
    <source>
        <dbReference type="ARBA" id="ARBA00006485"/>
    </source>
</evidence>
<keyword evidence="7 10" id="KW-0067">ATP-binding</keyword>
<dbReference type="FunFam" id="3.30.200.20:FF:000007">
    <property type="entry name" value="Cyclin-dependent kinase 14, putative"/>
    <property type="match status" value="1"/>
</dbReference>
<gene>
    <name evidence="14" type="primary">LOC114793714</name>
</gene>
<name>A0AAY4D694_9TELE</name>
<dbReference type="AlphaFoldDB" id="A0AAY4D694"/>
<feature type="binding site" evidence="10">
    <location>
        <position position="191"/>
    </location>
    <ligand>
        <name>ATP</name>
        <dbReference type="ChEBI" id="CHEBI:30616"/>
    </ligand>
</feature>
<dbReference type="InterPro" id="IPR000719">
    <property type="entry name" value="Prot_kinase_dom"/>
</dbReference>
<feature type="compositionally biased region" description="Polar residues" evidence="12">
    <location>
        <begin position="80"/>
        <end position="90"/>
    </location>
</feature>
<dbReference type="PROSITE" id="PS50011">
    <property type="entry name" value="PROTEIN_KINASE_DOM"/>
    <property type="match status" value="1"/>
</dbReference>
<dbReference type="GeneTree" id="ENSGT00940000156963"/>
<dbReference type="Proteomes" id="UP000694580">
    <property type="component" value="Chromosome 7"/>
</dbReference>
<evidence type="ECO:0000256" key="7">
    <source>
        <dbReference type="ARBA" id="ARBA00022840"/>
    </source>
</evidence>
<reference evidence="14" key="3">
    <citation type="submission" date="2025-09" db="UniProtKB">
        <authorList>
            <consortium name="Ensembl"/>
        </authorList>
    </citation>
    <scope>IDENTIFICATION</scope>
</reference>
<dbReference type="PANTHER" id="PTHR24056">
    <property type="entry name" value="CELL DIVISION PROTEIN KINASE"/>
    <property type="match status" value="1"/>
</dbReference>
<evidence type="ECO:0000259" key="13">
    <source>
        <dbReference type="PROSITE" id="PS50011"/>
    </source>
</evidence>